<evidence type="ECO:0000313" key="1">
    <source>
        <dbReference type="EMBL" id="CAH0540309.1"/>
    </source>
</evidence>
<organism evidence="1 2">
    <name type="scientific">Vibrio marisflavi CECT 7928</name>
    <dbReference type="NCBI Taxonomy" id="634439"/>
    <lineage>
        <taxon>Bacteria</taxon>
        <taxon>Pseudomonadati</taxon>
        <taxon>Pseudomonadota</taxon>
        <taxon>Gammaproteobacteria</taxon>
        <taxon>Vibrionales</taxon>
        <taxon>Vibrionaceae</taxon>
        <taxon>Vibrio</taxon>
    </lineage>
</organism>
<sequence>MQEMKTYTFEVEITGRNLETDEKLLAFAEKCTQAGVYDYEPLMANGRTYLRSICQASNADDAYAQVTRDIESMEGVQVKRGGDMKIGSNDWTNLMEKLKGQEKL</sequence>
<keyword evidence="2" id="KW-1185">Reference proteome</keyword>
<proteinExistence type="predicted"/>
<dbReference type="EMBL" id="CAKLDM010000002">
    <property type="protein sequence ID" value="CAH0540309.1"/>
    <property type="molecule type" value="Genomic_DNA"/>
</dbReference>
<accession>A0ABN8E826</accession>
<evidence type="ECO:0000313" key="2">
    <source>
        <dbReference type="Proteomes" id="UP000838748"/>
    </source>
</evidence>
<gene>
    <name evidence="1" type="ORF">VMF7928_02754</name>
</gene>
<evidence type="ECO:0008006" key="3">
    <source>
        <dbReference type="Google" id="ProtNLM"/>
    </source>
</evidence>
<reference evidence="1" key="1">
    <citation type="submission" date="2021-11" db="EMBL/GenBank/DDBJ databases">
        <authorList>
            <person name="Rodrigo-Torres L."/>
            <person name="Arahal R. D."/>
            <person name="Lucena T."/>
        </authorList>
    </citation>
    <scope>NUCLEOTIDE SEQUENCE</scope>
    <source>
        <strain evidence="1">CECT 7928</strain>
    </source>
</reference>
<comment type="caution">
    <text evidence="1">The sequence shown here is derived from an EMBL/GenBank/DDBJ whole genome shotgun (WGS) entry which is preliminary data.</text>
</comment>
<dbReference type="Proteomes" id="UP000838748">
    <property type="component" value="Unassembled WGS sequence"/>
</dbReference>
<protein>
    <recommendedName>
        <fullName evidence="3">Phage protein</fullName>
    </recommendedName>
</protein>
<name>A0ABN8E826_9VIBR</name>
<dbReference type="RefSeq" id="WP_237362292.1">
    <property type="nucleotide sequence ID" value="NZ_CAKLDM010000002.1"/>
</dbReference>